<dbReference type="EMBL" id="BMAQ01000006">
    <property type="protein sequence ID" value="GFR37776.1"/>
    <property type="molecule type" value="Genomic_DNA"/>
</dbReference>
<sequence length="168" mass="19216">MKINFKEMAGLDGPIQLETQLDMSQALGSRRDILRHTPVHAELTAEFAAGIFLIDGQLDGDIVFSCSRCLDEVSEHIHVPFHESFSQDEQFKDENEEDDVFYIPQNEFDLVPYLEAAYLMSVPFVALCKEDCRGLCPVCGTNRNETDCSCRMERIDPRLAELQKFFEK</sequence>
<dbReference type="AlphaFoldDB" id="A0A916VFT5"/>
<accession>A0A916VFT5</accession>
<dbReference type="RefSeq" id="WP_200966040.1">
    <property type="nucleotide sequence ID" value="NZ_BMAQ01000006.1"/>
</dbReference>
<proteinExistence type="predicted"/>
<reference evidence="1" key="1">
    <citation type="submission" date="2020-08" db="EMBL/GenBank/DDBJ databases">
        <authorList>
            <person name="Uke A."/>
            <person name="Chhe C."/>
            <person name="Baramee S."/>
            <person name="Kosugi A."/>
        </authorList>
    </citation>
    <scope>NUCLEOTIDE SEQUENCE</scope>
    <source>
        <strain evidence="1">DA-C8</strain>
    </source>
</reference>
<name>A0A916VFT5_9BACL</name>
<dbReference type="PANTHER" id="PTHR34374">
    <property type="entry name" value="LARGE RIBOSOMAL RNA SUBUNIT ACCUMULATION PROTEIN YCED HOMOLOG 1, CHLOROPLASTIC"/>
    <property type="match status" value="1"/>
</dbReference>
<organism evidence="1 2">
    <name type="scientific">Insulibacter thermoxylanivorax</name>
    <dbReference type="NCBI Taxonomy" id="2749268"/>
    <lineage>
        <taxon>Bacteria</taxon>
        <taxon>Bacillati</taxon>
        <taxon>Bacillota</taxon>
        <taxon>Bacilli</taxon>
        <taxon>Bacillales</taxon>
        <taxon>Paenibacillaceae</taxon>
        <taxon>Insulibacter</taxon>
    </lineage>
</organism>
<dbReference type="PANTHER" id="PTHR34374:SF1">
    <property type="entry name" value="LARGE RIBOSOMAL RNA SUBUNIT ACCUMULATION PROTEIN YCED HOMOLOG 1, CHLOROPLASTIC"/>
    <property type="match status" value="1"/>
</dbReference>
<evidence type="ECO:0000313" key="1">
    <source>
        <dbReference type="EMBL" id="GFR37776.1"/>
    </source>
</evidence>
<dbReference type="Proteomes" id="UP000654993">
    <property type="component" value="Unassembled WGS sequence"/>
</dbReference>
<keyword evidence="2" id="KW-1185">Reference proteome</keyword>
<dbReference type="InterPro" id="IPR003772">
    <property type="entry name" value="YceD"/>
</dbReference>
<gene>
    <name evidence="1" type="ORF">PRECH8_10720</name>
</gene>
<dbReference type="Pfam" id="PF02620">
    <property type="entry name" value="YceD"/>
    <property type="match status" value="1"/>
</dbReference>
<reference evidence="1" key="2">
    <citation type="journal article" date="2021" name="Data Brief">
        <title>Draft genome sequence data of the facultative, thermophilic, xylanolytic bacterium Paenibacillus sp. strain DA-C8.</title>
        <authorList>
            <person name="Chhe C."/>
            <person name="Uke A."/>
            <person name="Baramee S."/>
            <person name="Ungkulpasvich U."/>
            <person name="Tachaapaikoon C."/>
            <person name="Pason P."/>
            <person name="Waeonukul R."/>
            <person name="Ratanakhanokchai K."/>
            <person name="Kosugi A."/>
        </authorList>
    </citation>
    <scope>NUCLEOTIDE SEQUENCE</scope>
    <source>
        <strain evidence="1">DA-C8</strain>
    </source>
</reference>
<evidence type="ECO:0000313" key="2">
    <source>
        <dbReference type="Proteomes" id="UP000654993"/>
    </source>
</evidence>
<evidence type="ECO:0008006" key="3">
    <source>
        <dbReference type="Google" id="ProtNLM"/>
    </source>
</evidence>
<comment type="caution">
    <text evidence="1">The sequence shown here is derived from an EMBL/GenBank/DDBJ whole genome shotgun (WGS) entry which is preliminary data.</text>
</comment>
<protein>
    <recommendedName>
        <fullName evidence="3">DUF177 domain-containing protein</fullName>
    </recommendedName>
</protein>